<evidence type="ECO:0000313" key="1">
    <source>
        <dbReference type="EMBL" id="SEM50405.1"/>
    </source>
</evidence>
<evidence type="ECO:0000313" key="2">
    <source>
        <dbReference type="Proteomes" id="UP000199421"/>
    </source>
</evidence>
<dbReference type="AlphaFoldDB" id="A0A1H7YWR6"/>
<protein>
    <submittedName>
        <fullName evidence="1">Uncharacterized protein</fullName>
    </submittedName>
</protein>
<keyword evidence="2" id="KW-1185">Reference proteome</keyword>
<sequence>MPKDGLIAVFSNNFVLFEKEKFVIGLKIKCFVLVKFCLT</sequence>
<proteinExistence type="predicted"/>
<gene>
    <name evidence="1" type="ORF">SAMN05661044_05361</name>
</gene>
<accession>A0A1H7YWR6</accession>
<reference evidence="2" key="1">
    <citation type="submission" date="2016-10" db="EMBL/GenBank/DDBJ databases">
        <authorList>
            <person name="Varghese N."/>
            <person name="Submissions S."/>
        </authorList>
    </citation>
    <scope>NUCLEOTIDE SEQUENCE [LARGE SCALE GENOMIC DNA]</scope>
    <source>
        <strain evidence="2">DSM 18733</strain>
    </source>
</reference>
<dbReference type="Proteomes" id="UP000199421">
    <property type="component" value="Unassembled WGS sequence"/>
</dbReference>
<organism evidence="1 2">
    <name type="scientific">Olivibacter domesticus</name>
    <name type="common">Pseudosphingobacterium domesticum</name>
    <dbReference type="NCBI Taxonomy" id="407022"/>
    <lineage>
        <taxon>Bacteria</taxon>
        <taxon>Pseudomonadati</taxon>
        <taxon>Bacteroidota</taxon>
        <taxon>Sphingobacteriia</taxon>
        <taxon>Sphingobacteriales</taxon>
        <taxon>Sphingobacteriaceae</taxon>
        <taxon>Olivibacter</taxon>
    </lineage>
</organism>
<dbReference type="EMBL" id="FOAF01000014">
    <property type="protein sequence ID" value="SEM50405.1"/>
    <property type="molecule type" value="Genomic_DNA"/>
</dbReference>
<dbReference type="STRING" id="407022.SAMN05661044_05361"/>
<name>A0A1H7YWR6_OLID1</name>